<dbReference type="Proteomes" id="UP000285112">
    <property type="component" value="Unassembled WGS sequence"/>
</dbReference>
<dbReference type="EMBL" id="QZFV01000131">
    <property type="protein sequence ID" value="RJQ78358.1"/>
    <property type="molecule type" value="Genomic_DNA"/>
</dbReference>
<organism evidence="1 2">
    <name type="scientific">Amycolatopsis panacis</name>
    <dbReference type="NCBI Taxonomy" id="2340917"/>
    <lineage>
        <taxon>Bacteria</taxon>
        <taxon>Bacillati</taxon>
        <taxon>Actinomycetota</taxon>
        <taxon>Actinomycetes</taxon>
        <taxon>Pseudonocardiales</taxon>
        <taxon>Pseudonocardiaceae</taxon>
        <taxon>Amycolatopsis</taxon>
    </lineage>
</organism>
<protein>
    <submittedName>
        <fullName evidence="1">Uncharacterized protein</fullName>
    </submittedName>
</protein>
<comment type="caution">
    <text evidence="1">The sequence shown here is derived from an EMBL/GenBank/DDBJ whole genome shotgun (WGS) entry which is preliminary data.</text>
</comment>
<dbReference type="RefSeq" id="WP_120026396.1">
    <property type="nucleotide sequence ID" value="NZ_QZFV01000131.1"/>
</dbReference>
<dbReference type="OrthoDB" id="9802489at2"/>
<gene>
    <name evidence="1" type="ORF">D5S19_28235</name>
</gene>
<reference evidence="1 2" key="1">
    <citation type="submission" date="2018-09" db="EMBL/GenBank/DDBJ databases">
        <title>YIM PH 21725 draft genome.</title>
        <authorList>
            <person name="Miao C."/>
        </authorList>
    </citation>
    <scope>NUCLEOTIDE SEQUENCE [LARGE SCALE GENOMIC DNA]</scope>
    <source>
        <strain evidence="2">YIM PH21725</strain>
    </source>
</reference>
<accession>A0A419HPQ6</accession>
<name>A0A419HPQ6_9PSEU</name>
<keyword evidence="2" id="KW-1185">Reference proteome</keyword>
<evidence type="ECO:0000313" key="2">
    <source>
        <dbReference type="Proteomes" id="UP000285112"/>
    </source>
</evidence>
<dbReference type="AlphaFoldDB" id="A0A419HPQ6"/>
<proteinExistence type="predicted"/>
<evidence type="ECO:0000313" key="1">
    <source>
        <dbReference type="EMBL" id="RJQ78358.1"/>
    </source>
</evidence>
<sequence length="126" mass="13782">MDRDRHEAGLRVRCEALGMDYKVRAVVDATEFGSRSRQTSPRWVSGEARMRGELDAWTLGRSRLSVSRYHEELVTAGHAVRCDGITADEVGEGLLDTGVPAVGRAWAIMLRTSAELGEAAAWRPAG</sequence>